<dbReference type="Proteomes" id="UP001261624">
    <property type="component" value="Unassembled WGS sequence"/>
</dbReference>
<keyword evidence="2" id="KW-1185">Reference proteome</keyword>
<dbReference type="EMBL" id="JAVRHM010000001">
    <property type="protein sequence ID" value="MDT0688597.1"/>
    <property type="molecule type" value="Genomic_DNA"/>
</dbReference>
<dbReference type="RefSeq" id="WP_311680253.1">
    <property type="nucleotide sequence ID" value="NZ_JAVRHM010000001.1"/>
</dbReference>
<reference evidence="1 2" key="1">
    <citation type="submission" date="2023-09" db="EMBL/GenBank/DDBJ databases">
        <authorList>
            <person name="Rey-Velasco X."/>
        </authorList>
    </citation>
    <scope>NUCLEOTIDE SEQUENCE [LARGE SCALE GENOMIC DNA]</scope>
    <source>
        <strain evidence="1 2">F188</strain>
    </source>
</reference>
<accession>A0ABU3DXZ6</accession>
<gene>
    <name evidence="1" type="ORF">RM549_02305</name>
</gene>
<organism evidence="1 2">
    <name type="scientific">Autumnicola patrickiae</name>
    <dbReference type="NCBI Taxonomy" id="3075591"/>
    <lineage>
        <taxon>Bacteria</taxon>
        <taxon>Pseudomonadati</taxon>
        <taxon>Bacteroidota</taxon>
        <taxon>Flavobacteriia</taxon>
        <taxon>Flavobacteriales</taxon>
        <taxon>Flavobacteriaceae</taxon>
        <taxon>Autumnicola</taxon>
    </lineage>
</organism>
<protein>
    <submittedName>
        <fullName evidence="1">Uncharacterized protein</fullName>
    </submittedName>
</protein>
<proteinExistence type="predicted"/>
<name>A0ABU3DXZ6_9FLAO</name>
<evidence type="ECO:0000313" key="1">
    <source>
        <dbReference type="EMBL" id="MDT0688597.1"/>
    </source>
</evidence>
<evidence type="ECO:0000313" key="2">
    <source>
        <dbReference type="Proteomes" id="UP001261624"/>
    </source>
</evidence>
<dbReference type="Gene3D" id="3.40.50.150">
    <property type="entry name" value="Vaccinia Virus protein VP39"/>
    <property type="match status" value="1"/>
</dbReference>
<comment type="caution">
    <text evidence="1">The sequence shown here is derived from an EMBL/GenBank/DDBJ whole genome shotgun (WGS) entry which is preliminary data.</text>
</comment>
<dbReference type="SUPFAM" id="SSF53335">
    <property type="entry name" value="S-adenosyl-L-methionine-dependent methyltransferases"/>
    <property type="match status" value="1"/>
</dbReference>
<sequence length="178" mass="19998">MKKYKFKRILEVGVGIGTISGSLIKFSKEEGLDIKFTGTEANDFCLSQIPNNLGQNRSQLDLYPEVSAIPLQQKFDLIIIDGSEQNLREVKQKMIPGGIILIEGDRKDQVEIIKNIFPNSGYAHLISLNRNGEYSVKRSADFQGGLKIIFTTPTAKQSLHWINMKASTAARFQLRKLL</sequence>
<dbReference type="InterPro" id="IPR029063">
    <property type="entry name" value="SAM-dependent_MTases_sf"/>
</dbReference>